<dbReference type="PANTHER" id="PTHR12110">
    <property type="entry name" value="HYDROXYPYRUVATE ISOMERASE"/>
    <property type="match status" value="1"/>
</dbReference>
<dbReference type="EMBL" id="STFG01000027">
    <property type="protein sequence ID" value="THT97578.1"/>
    <property type="molecule type" value="Genomic_DNA"/>
</dbReference>
<dbReference type="InterPro" id="IPR050312">
    <property type="entry name" value="IolE/XylAMocC-like"/>
</dbReference>
<keyword evidence="2" id="KW-0413">Isomerase</keyword>
<dbReference type="GO" id="GO:0016853">
    <property type="term" value="F:isomerase activity"/>
    <property type="evidence" value="ECO:0007669"/>
    <property type="project" value="UniProtKB-KW"/>
</dbReference>
<proteinExistence type="predicted"/>
<comment type="caution">
    <text evidence="2">The sequence shown here is derived from an EMBL/GenBank/DDBJ whole genome shotgun (WGS) entry which is preliminary data.</text>
</comment>
<protein>
    <submittedName>
        <fullName evidence="2">Sugar phosphate isomerase/epimerase</fullName>
    </submittedName>
</protein>
<dbReference type="Proteomes" id="UP000308917">
    <property type="component" value="Unassembled WGS sequence"/>
</dbReference>
<dbReference type="PANTHER" id="PTHR12110:SF48">
    <property type="entry name" value="BLL3656 PROTEIN"/>
    <property type="match status" value="1"/>
</dbReference>
<evidence type="ECO:0000313" key="2">
    <source>
        <dbReference type="EMBL" id="THT97578.1"/>
    </source>
</evidence>
<gene>
    <name evidence="2" type="ORF">E9531_15685</name>
</gene>
<dbReference type="InterPro" id="IPR013022">
    <property type="entry name" value="Xyl_isomerase-like_TIM-brl"/>
</dbReference>
<sequence>MFAVKSLTLAHLTISATPLETIDAACFAGFGRVGIRICGRRPGDPYPTPVIGQPTMIQTLRHRAAQDGVAISNISAYQFYPDVDWEQLAPAIETGHELGASIMVVNGFDPDWQRFGDRLARYTEAAAAANMRVALEFLPYSAVRNLAQALEIINGCGAPAGLLLDALHLARSGGVPADLQTLRPEQVVFAQLCDASATPAQSSDEALMHEARTARLPAGTGQLPLDAFLDALPLGVEIEYEVARADLAQATPHEKALAASEDAQRFMSAYAERKRARAEQGAAHA</sequence>
<dbReference type="InterPro" id="IPR036237">
    <property type="entry name" value="Xyl_isomerase-like_sf"/>
</dbReference>
<evidence type="ECO:0000313" key="3">
    <source>
        <dbReference type="Proteomes" id="UP000308917"/>
    </source>
</evidence>
<evidence type="ECO:0000259" key="1">
    <source>
        <dbReference type="Pfam" id="PF01261"/>
    </source>
</evidence>
<dbReference type="AlphaFoldDB" id="A0A4S8ET81"/>
<dbReference type="Gene3D" id="3.20.20.150">
    <property type="entry name" value="Divalent-metal-dependent TIM barrel enzymes"/>
    <property type="match status" value="1"/>
</dbReference>
<organism evidence="2 3">
    <name type="scientific">Lampropedia puyangensis</name>
    <dbReference type="NCBI Taxonomy" id="1330072"/>
    <lineage>
        <taxon>Bacteria</taxon>
        <taxon>Pseudomonadati</taxon>
        <taxon>Pseudomonadota</taxon>
        <taxon>Betaproteobacteria</taxon>
        <taxon>Burkholderiales</taxon>
        <taxon>Comamonadaceae</taxon>
        <taxon>Lampropedia</taxon>
    </lineage>
</organism>
<name>A0A4S8ET81_9BURK</name>
<feature type="domain" description="Xylose isomerase-like TIM barrel" evidence="1">
    <location>
        <begin position="55"/>
        <end position="232"/>
    </location>
</feature>
<dbReference type="Pfam" id="PF01261">
    <property type="entry name" value="AP_endonuc_2"/>
    <property type="match status" value="1"/>
</dbReference>
<reference evidence="2 3" key="1">
    <citation type="journal article" date="2015" name="Antonie Van Leeuwenhoek">
        <title>Lampropedia puyangensis sp. nov., isolated from symptomatic bark of Populus ? euramericana canker and emended description of Lampropedia hyalina (Ehrenberg 1832) Lee et al. 2004.</title>
        <authorList>
            <person name="Li Y."/>
            <person name="Wang T."/>
            <person name="Piao C.G."/>
            <person name="Wang L.F."/>
            <person name="Tian G.Z."/>
            <person name="Zhu T.H."/>
            <person name="Guo M.W."/>
        </authorList>
    </citation>
    <scope>NUCLEOTIDE SEQUENCE [LARGE SCALE GENOMIC DNA]</scope>
    <source>
        <strain evidence="2 3">2-bin</strain>
    </source>
</reference>
<keyword evidence="3" id="KW-1185">Reference proteome</keyword>
<accession>A0A4S8ET81</accession>
<dbReference type="SUPFAM" id="SSF51658">
    <property type="entry name" value="Xylose isomerase-like"/>
    <property type="match status" value="1"/>
</dbReference>